<keyword evidence="3" id="KW-1185">Reference proteome</keyword>
<proteinExistence type="predicted"/>
<evidence type="ECO:0000313" key="3">
    <source>
        <dbReference type="Proteomes" id="UP000198924"/>
    </source>
</evidence>
<keyword evidence="1" id="KW-0472">Membrane</keyword>
<feature type="transmembrane region" description="Helical" evidence="1">
    <location>
        <begin position="62"/>
        <end position="84"/>
    </location>
</feature>
<organism evidence="2 3">
    <name type="scientific">Methylophaga sulfidovorans</name>
    <dbReference type="NCBI Taxonomy" id="45496"/>
    <lineage>
        <taxon>Bacteria</taxon>
        <taxon>Pseudomonadati</taxon>
        <taxon>Pseudomonadota</taxon>
        <taxon>Gammaproteobacteria</taxon>
        <taxon>Thiotrichales</taxon>
        <taxon>Piscirickettsiaceae</taxon>
        <taxon>Methylophaga</taxon>
    </lineage>
</organism>
<dbReference type="OrthoDB" id="9808598at2"/>
<gene>
    <name evidence="2" type="ORF">SAMN04488079_10111</name>
</gene>
<sequence>MKQPSALLQGPVHPYLVLLIAMMLPGVGQVVNHNPMRGLTMLFFMLVLGVVTYQMAAPGISVIGQFAGGIFIYALSVMDAYMWARIRWEQANFSQ</sequence>
<reference evidence="3" key="1">
    <citation type="submission" date="2016-10" db="EMBL/GenBank/DDBJ databases">
        <authorList>
            <person name="Varghese N."/>
            <person name="Submissions S."/>
        </authorList>
    </citation>
    <scope>NUCLEOTIDE SEQUENCE [LARGE SCALE GENOMIC DNA]</scope>
    <source>
        <strain evidence="3">DSM 11578</strain>
    </source>
</reference>
<evidence type="ECO:0000256" key="1">
    <source>
        <dbReference type="SAM" id="Phobius"/>
    </source>
</evidence>
<protein>
    <recommendedName>
        <fullName evidence="4">TM2 domain-containing protein</fullName>
    </recommendedName>
</protein>
<dbReference type="Proteomes" id="UP000198924">
    <property type="component" value="Unassembled WGS sequence"/>
</dbReference>
<feature type="transmembrane region" description="Helical" evidence="1">
    <location>
        <begin position="12"/>
        <end position="31"/>
    </location>
</feature>
<dbReference type="STRING" id="45496.SAMN04488079_10111"/>
<dbReference type="AlphaFoldDB" id="A0A1I3TVS0"/>
<name>A0A1I3TVS0_9GAMM</name>
<accession>A0A1I3TVS0</accession>
<evidence type="ECO:0008006" key="4">
    <source>
        <dbReference type="Google" id="ProtNLM"/>
    </source>
</evidence>
<feature type="transmembrane region" description="Helical" evidence="1">
    <location>
        <begin position="38"/>
        <end position="56"/>
    </location>
</feature>
<keyword evidence="1" id="KW-0812">Transmembrane</keyword>
<evidence type="ECO:0000313" key="2">
    <source>
        <dbReference type="EMBL" id="SFJ73671.1"/>
    </source>
</evidence>
<dbReference type="EMBL" id="FOSH01000001">
    <property type="protein sequence ID" value="SFJ73671.1"/>
    <property type="molecule type" value="Genomic_DNA"/>
</dbReference>
<dbReference type="RefSeq" id="WP_091711156.1">
    <property type="nucleotide sequence ID" value="NZ_FOSH01000001.1"/>
</dbReference>
<keyword evidence="1" id="KW-1133">Transmembrane helix</keyword>